<dbReference type="RefSeq" id="WP_141928814.1">
    <property type="nucleotide sequence ID" value="NZ_BAABCI010000022.1"/>
</dbReference>
<evidence type="ECO:0000313" key="6">
    <source>
        <dbReference type="EMBL" id="TQJ15168.1"/>
    </source>
</evidence>
<proteinExistence type="inferred from homology"/>
<dbReference type="PROSITE" id="PS51257">
    <property type="entry name" value="PROKAR_LIPOPROTEIN"/>
    <property type="match status" value="1"/>
</dbReference>
<dbReference type="GO" id="GO:0030001">
    <property type="term" value="P:metal ion transport"/>
    <property type="evidence" value="ECO:0007669"/>
    <property type="project" value="InterPro"/>
</dbReference>
<keyword evidence="2" id="KW-0813">Transport</keyword>
<feature type="chain" id="PRO_5039302784" evidence="5">
    <location>
        <begin position="22"/>
        <end position="330"/>
    </location>
</feature>
<dbReference type="InterPro" id="IPR006127">
    <property type="entry name" value="ZnuA-like"/>
</dbReference>
<dbReference type="PANTHER" id="PTHR42953:SF3">
    <property type="entry name" value="HIGH-AFFINITY ZINC UPTAKE SYSTEM PROTEIN ZNUA"/>
    <property type="match status" value="1"/>
</dbReference>
<evidence type="ECO:0000256" key="3">
    <source>
        <dbReference type="ARBA" id="ARBA00022729"/>
    </source>
</evidence>
<dbReference type="GO" id="GO:0046872">
    <property type="term" value="F:metal ion binding"/>
    <property type="evidence" value="ECO:0007669"/>
    <property type="project" value="InterPro"/>
</dbReference>
<dbReference type="Gene3D" id="3.40.50.1980">
    <property type="entry name" value="Nitrogenase molybdenum iron protein domain"/>
    <property type="match status" value="2"/>
</dbReference>
<protein>
    <submittedName>
        <fullName evidence="6">Zinc transport system substrate-binding protein</fullName>
    </submittedName>
</protein>
<evidence type="ECO:0000256" key="4">
    <source>
        <dbReference type="SAM" id="MobiDB-lite"/>
    </source>
</evidence>
<dbReference type="SUPFAM" id="SSF53807">
    <property type="entry name" value="Helical backbone' metal receptor"/>
    <property type="match status" value="1"/>
</dbReference>
<evidence type="ECO:0000256" key="5">
    <source>
        <dbReference type="SAM" id="SignalP"/>
    </source>
</evidence>
<dbReference type="PANTHER" id="PTHR42953">
    <property type="entry name" value="HIGH-AFFINITY ZINC UPTAKE SYSTEM PROTEIN ZNUA-RELATED"/>
    <property type="match status" value="1"/>
</dbReference>
<dbReference type="EMBL" id="VFMO01000001">
    <property type="protein sequence ID" value="TQJ15168.1"/>
    <property type="molecule type" value="Genomic_DNA"/>
</dbReference>
<dbReference type="OrthoDB" id="9810636at2"/>
<accession>A0A542EIK1</accession>
<sequence>MLRLAVPLVAAALATSLAACGSDSSTADGAAKKDGATLNVVTTFYPLQHAAERVGGSTVSVTNLTKPGADAHDLELKPKDAASIQQSSLLIYLKGFQPSVDASASSAPESFDVSSTANLSLHADDVTKVGVDAHDHGDEQGDEHGDEQGDHEGHDHGIYDPHFWLDPVRYASVVAAIGERFSKQDPKNASRYRSSAATFVKELTSLDGSFSSTLATCTSRELVTAHTAFGYLADRYKLHQVGVTAISPEQEPTPGRLKAVADYVRKHKVTTIYTEVLTSPAVAETVAKQTGAKVALLDPLEGLTDKSPAKDYVSVMKANLQALKKGQSCR</sequence>
<organism evidence="6 7">
    <name type="scientific">Yimella lutea</name>
    <dbReference type="NCBI Taxonomy" id="587872"/>
    <lineage>
        <taxon>Bacteria</taxon>
        <taxon>Bacillati</taxon>
        <taxon>Actinomycetota</taxon>
        <taxon>Actinomycetes</taxon>
        <taxon>Micrococcales</taxon>
        <taxon>Dermacoccaceae</taxon>
        <taxon>Yimella</taxon>
    </lineage>
</organism>
<dbReference type="Pfam" id="PF01297">
    <property type="entry name" value="ZnuA"/>
    <property type="match status" value="1"/>
</dbReference>
<keyword evidence="7" id="KW-1185">Reference proteome</keyword>
<gene>
    <name evidence="6" type="ORF">FB459_2698</name>
</gene>
<feature type="region of interest" description="Disordered" evidence="4">
    <location>
        <begin position="131"/>
        <end position="157"/>
    </location>
</feature>
<name>A0A542EIK1_9MICO</name>
<keyword evidence="3 5" id="KW-0732">Signal</keyword>
<comment type="similarity">
    <text evidence="1">Belongs to the bacterial solute-binding protein 9 family.</text>
</comment>
<evidence type="ECO:0000256" key="2">
    <source>
        <dbReference type="ARBA" id="ARBA00022448"/>
    </source>
</evidence>
<reference evidence="6 7" key="1">
    <citation type="submission" date="2019-06" db="EMBL/GenBank/DDBJ databases">
        <title>Sequencing the genomes of 1000 actinobacteria strains.</title>
        <authorList>
            <person name="Klenk H.-P."/>
        </authorList>
    </citation>
    <scope>NUCLEOTIDE SEQUENCE [LARGE SCALE GENOMIC DNA]</scope>
    <source>
        <strain evidence="6 7">DSM 19828</strain>
    </source>
</reference>
<dbReference type="InterPro" id="IPR050492">
    <property type="entry name" value="Bact_metal-bind_prot9"/>
</dbReference>
<comment type="caution">
    <text evidence="6">The sequence shown here is derived from an EMBL/GenBank/DDBJ whole genome shotgun (WGS) entry which is preliminary data.</text>
</comment>
<evidence type="ECO:0000256" key="1">
    <source>
        <dbReference type="ARBA" id="ARBA00011028"/>
    </source>
</evidence>
<feature type="signal peptide" evidence="5">
    <location>
        <begin position="1"/>
        <end position="21"/>
    </location>
</feature>
<dbReference type="AlphaFoldDB" id="A0A542EIK1"/>
<evidence type="ECO:0000313" key="7">
    <source>
        <dbReference type="Proteomes" id="UP000320806"/>
    </source>
</evidence>
<dbReference type="Proteomes" id="UP000320806">
    <property type="component" value="Unassembled WGS sequence"/>
</dbReference>